<sequence>MGKNYTQGKYLGNIKRPFLHGTLVFAIASIVVFGLHWQSHSNCLNLTYYDLWHRLAGKRIVPLHTAIIEIDEESLSLFPKTPLIFWGPHFAQAIEILDKAGAKVIGLDFLFFVSAEDWMAKFTDDYSQRAHTYDIPLRTQLNKGKTILTGMVGRDTANQGRLFLPASDLLYALPNGFADVGLENMLRHSDGVVRQFHLALAGNQTQPRLGLGVLLALRAAGENPSSDIWNVGSSIIDAAATPKSIGFIGPPGTVPKLSFARLLAPHALEDPEVQALREKVVIISPTLAGTKDIYPTPYATGILSGQGKLMTGAEIHANIVETLLTSRHPRVPMAILTTAGILGVLGIAVFAYFLLNPWWGLLVGFLLAITWTVVSYLAFLSYWQIPVIDIQAGLLTAYLGSSGFRLIGSNSEIKNLLSRYVSSEIADRLLTRRESARLGGKRKVVTILFSDIRDFTTISERIQPEEAMEILNTYFNRVSQAIMGETGRIDKFIGDEVMAVFGDTGSSGRDHAWRAVRAACKIESLSKEFRSWMVKRFPDYDLPDFSVGIGLDTGSVVVGNIGSEQRMEYTEIGDAVNVAARLQGICKEHGCTVLATRATIAEIKKNKLIHGYHKWVTIKGHHKKIEVFEVRGLRGEDIQSSDKKETSCFV</sequence>
<dbReference type="SMART" id="SM00044">
    <property type="entry name" value="CYCc"/>
    <property type="match status" value="1"/>
</dbReference>
<dbReference type="PROSITE" id="PS50125">
    <property type="entry name" value="GUANYLATE_CYCLASE_2"/>
    <property type="match status" value="1"/>
</dbReference>
<feature type="transmembrane region" description="Helical" evidence="1">
    <location>
        <begin position="333"/>
        <end position="355"/>
    </location>
</feature>
<keyword evidence="1" id="KW-0472">Membrane</keyword>
<dbReference type="Gene3D" id="3.30.70.1230">
    <property type="entry name" value="Nucleotide cyclase"/>
    <property type="match status" value="1"/>
</dbReference>
<dbReference type="Pfam" id="PF05226">
    <property type="entry name" value="CHASE2"/>
    <property type="match status" value="1"/>
</dbReference>
<dbReference type="GO" id="GO:0006171">
    <property type="term" value="P:cAMP biosynthetic process"/>
    <property type="evidence" value="ECO:0007669"/>
    <property type="project" value="TreeGrafter"/>
</dbReference>
<dbReference type="InterPro" id="IPR029787">
    <property type="entry name" value="Nucleotide_cyclase"/>
</dbReference>
<evidence type="ECO:0000259" key="2">
    <source>
        <dbReference type="PROSITE" id="PS50125"/>
    </source>
</evidence>
<dbReference type="InterPro" id="IPR007890">
    <property type="entry name" value="CHASE2"/>
</dbReference>
<dbReference type="EMBL" id="CAADEZ010000300">
    <property type="protein sequence ID" value="VFJ62155.1"/>
    <property type="molecule type" value="Genomic_DNA"/>
</dbReference>
<dbReference type="EMBL" id="CAADFA010000292">
    <property type="protein sequence ID" value="VFJ61364.1"/>
    <property type="molecule type" value="Genomic_DNA"/>
</dbReference>
<dbReference type="CDD" id="cd07302">
    <property type="entry name" value="CHD"/>
    <property type="match status" value="1"/>
</dbReference>
<feature type="domain" description="Guanylate cyclase" evidence="2">
    <location>
        <begin position="446"/>
        <end position="583"/>
    </location>
</feature>
<dbReference type="EMBL" id="CAADFL010000280">
    <property type="protein sequence ID" value="VFK13434.1"/>
    <property type="molecule type" value="Genomic_DNA"/>
</dbReference>
<keyword evidence="1" id="KW-0812">Transmembrane</keyword>
<dbReference type="InterPro" id="IPR050697">
    <property type="entry name" value="Adenylyl/Guanylyl_Cyclase_3/4"/>
</dbReference>
<name>A0A450T412_9GAMM</name>
<dbReference type="PANTHER" id="PTHR43081:SF1">
    <property type="entry name" value="ADENYLATE CYCLASE, TERMINAL-DIFFERENTIATION SPECIFIC"/>
    <property type="match status" value="1"/>
</dbReference>
<dbReference type="AlphaFoldDB" id="A0A450T412"/>
<gene>
    <name evidence="4" type="ORF">BECKFM1743A_GA0114220_103004</name>
    <name evidence="5" type="ORF">BECKFM1743B_GA0114221_102804</name>
    <name evidence="3" type="ORF">BECKFM1743C_GA0114222_102924</name>
</gene>
<dbReference type="GO" id="GO:0004016">
    <property type="term" value="F:adenylate cyclase activity"/>
    <property type="evidence" value="ECO:0007669"/>
    <property type="project" value="UniProtKB-ARBA"/>
</dbReference>
<accession>A0A450T412</accession>
<feature type="transmembrane region" description="Helical" evidence="1">
    <location>
        <begin position="361"/>
        <end position="383"/>
    </location>
</feature>
<reference evidence="3" key="1">
    <citation type="submission" date="2019-02" db="EMBL/GenBank/DDBJ databases">
        <authorList>
            <person name="Gruber-Vodicka R. H."/>
            <person name="Seah K. B. B."/>
        </authorList>
    </citation>
    <scope>NUCLEOTIDE SEQUENCE</scope>
    <source>
        <strain evidence="4">BECK_BZ163</strain>
        <strain evidence="5">BECK_BZ164</strain>
        <strain evidence="3">BECK_BZ165</strain>
    </source>
</reference>
<organism evidence="3">
    <name type="scientific">Candidatus Kentrum sp. FM</name>
    <dbReference type="NCBI Taxonomy" id="2126340"/>
    <lineage>
        <taxon>Bacteria</taxon>
        <taxon>Pseudomonadati</taxon>
        <taxon>Pseudomonadota</taxon>
        <taxon>Gammaproteobacteria</taxon>
        <taxon>Candidatus Kentrum</taxon>
    </lineage>
</organism>
<feature type="transmembrane region" description="Helical" evidence="1">
    <location>
        <begin position="18"/>
        <end position="37"/>
    </location>
</feature>
<dbReference type="SMART" id="SM01080">
    <property type="entry name" value="CHASE2"/>
    <property type="match status" value="1"/>
</dbReference>
<dbReference type="PANTHER" id="PTHR43081">
    <property type="entry name" value="ADENYLATE CYCLASE, TERMINAL-DIFFERENTIATION SPECIFIC-RELATED"/>
    <property type="match status" value="1"/>
</dbReference>
<evidence type="ECO:0000313" key="5">
    <source>
        <dbReference type="EMBL" id="VFK13434.1"/>
    </source>
</evidence>
<evidence type="ECO:0000313" key="4">
    <source>
        <dbReference type="EMBL" id="VFJ62155.1"/>
    </source>
</evidence>
<evidence type="ECO:0000313" key="3">
    <source>
        <dbReference type="EMBL" id="VFJ61364.1"/>
    </source>
</evidence>
<dbReference type="SUPFAM" id="SSF55073">
    <property type="entry name" value="Nucleotide cyclase"/>
    <property type="match status" value="1"/>
</dbReference>
<dbReference type="Pfam" id="PF00211">
    <property type="entry name" value="Guanylate_cyc"/>
    <property type="match status" value="1"/>
</dbReference>
<dbReference type="GO" id="GO:0035556">
    <property type="term" value="P:intracellular signal transduction"/>
    <property type="evidence" value="ECO:0007669"/>
    <property type="project" value="InterPro"/>
</dbReference>
<protein>
    <submittedName>
        <fullName evidence="3">Adenylate cyclase</fullName>
    </submittedName>
</protein>
<keyword evidence="1" id="KW-1133">Transmembrane helix</keyword>
<evidence type="ECO:0000256" key="1">
    <source>
        <dbReference type="SAM" id="Phobius"/>
    </source>
</evidence>
<proteinExistence type="predicted"/>
<dbReference type="InterPro" id="IPR001054">
    <property type="entry name" value="A/G_cyclase"/>
</dbReference>